<dbReference type="Proteomes" id="UP000217311">
    <property type="component" value="Chromosome"/>
</dbReference>
<reference evidence="5" key="1">
    <citation type="submission" date="2017-09" db="EMBL/GenBank/DDBJ databases">
        <title>Genome evolution observed in wild isolates of Caulobacter crescentus.</title>
        <authorList>
            <person name="Ely B."/>
            <person name="Wilson K."/>
            <person name="Scott D."/>
        </authorList>
    </citation>
    <scope>NUCLEOTIDE SEQUENCE [LARGE SCALE GENOMIC DNA]</scope>
    <source>
        <strain evidence="5">CB13b1a</strain>
    </source>
</reference>
<evidence type="ECO:0000256" key="2">
    <source>
        <dbReference type="ARBA" id="ARBA00022679"/>
    </source>
</evidence>
<proteinExistence type="predicted"/>
<dbReference type="SUPFAM" id="SSF53335">
    <property type="entry name" value="S-adenosyl-L-methionine-dependent methyltransferases"/>
    <property type="match status" value="1"/>
</dbReference>
<dbReference type="InterPro" id="IPR029063">
    <property type="entry name" value="SAM-dependent_MTases_sf"/>
</dbReference>
<dbReference type="GO" id="GO:0008757">
    <property type="term" value="F:S-adenosylmethionine-dependent methyltransferase activity"/>
    <property type="evidence" value="ECO:0007669"/>
    <property type="project" value="InterPro"/>
</dbReference>
<evidence type="ECO:0000313" key="5">
    <source>
        <dbReference type="Proteomes" id="UP000217311"/>
    </source>
</evidence>
<evidence type="ECO:0000259" key="3">
    <source>
        <dbReference type="Pfam" id="PF08241"/>
    </source>
</evidence>
<feature type="domain" description="Methyltransferase type 11" evidence="3">
    <location>
        <begin position="53"/>
        <end position="143"/>
    </location>
</feature>
<evidence type="ECO:0000313" key="4">
    <source>
        <dbReference type="EMBL" id="ATC32886.1"/>
    </source>
</evidence>
<dbReference type="PANTHER" id="PTHR13090">
    <property type="entry name" value="ARGININE-HYDROXYLASE NDUFAF5, MITOCHONDRIAL"/>
    <property type="match status" value="1"/>
</dbReference>
<gene>
    <name evidence="4" type="ORF">CA606_11400</name>
</gene>
<dbReference type="Pfam" id="PF08241">
    <property type="entry name" value="Methyltransf_11"/>
    <property type="match status" value="1"/>
</dbReference>
<dbReference type="InterPro" id="IPR050602">
    <property type="entry name" value="Malonyl-ACP_OMT"/>
</dbReference>
<dbReference type="AlphaFoldDB" id="A0A290MLE7"/>
<keyword evidence="2 4" id="KW-0808">Transferase</keyword>
<dbReference type="PANTHER" id="PTHR13090:SF1">
    <property type="entry name" value="ARGININE-HYDROXYLASE NDUFAF5, MITOCHONDRIAL"/>
    <property type="match status" value="1"/>
</dbReference>
<organism evidence="4 5">
    <name type="scientific">Caulobacter vibrioides</name>
    <name type="common">Caulobacter crescentus</name>
    <dbReference type="NCBI Taxonomy" id="155892"/>
    <lineage>
        <taxon>Bacteria</taxon>
        <taxon>Pseudomonadati</taxon>
        <taxon>Pseudomonadota</taxon>
        <taxon>Alphaproteobacteria</taxon>
        <taxon>Caulobacterales</taxon>
        <taxon>Caulobacteraceae</taxon>
        <taxon>Caulobacter</taxon>
    </lineage>
</organism>
<protein>
    <submittedName>
        <fullName evidence="4">Methyltransferase domain-containing protein</fullName>
    </submittedName>
</protein>
<evidence type="ECO:0000256" key="1">
    <source>
        <dbReference type="ARBA" id="ARBA00022603"/>
    </source>
</evidence>
<dbReference type="GO" id="GO:0032259">
    <property type="term" value="P:methylation"/>
    <property type="evidence" value="ECO:0007669"/>
    <property type="project" value="UniProtKB-KW"/>
</dbReference>
<dbReference type="Gene3D" id="3.40.50.150">
    <property type="entry name" value="Vaccinia Virus protein VP39"/>
    <property type="match status" value="1"/>
</dbReference>
<dbReference type="EMBL" id="CP023315">
    <property type="protein sequence ID" value="ATC32886.1"/>
    <property type="molecule type" value="Genomic_DNA"/>
</dbReference>
<dbReference type="InterPro" id="IPR013216">
    <property type="entry name" value="Methyltransf_11"/>
</dbReference>
<name>A0A290MLE7_CAUVI</name>
<accession>A0A290MLE7</accession>
<sequence length="303" mass="33084">MTASPLLFDRTLHRRRLDRAAPDFGAADFLKARAAQDVVMRLETILRRFPVAVDLGARNGHFFKALSESDARANIDALFETDLSGRMLAGRDTARVVADEERLPFGDATLDLVVSTLSLHWTNDLVGALIQIRRALRPDGLFVGALFGGATLTELRQCLLAAEAELTDGATMRVSPFADAIDAAGLLQRAGFALPVADVDRVKVRYAHPIALLRDLRQMGETSVLLDRSRKPLTRKVLFRAMELYAERFAEADGKVPATFEIVSVTGWAPHDSQQKPLRPGSAKMRLADALGTKEQPAGDKAG</sequence>
<dbReference type="RefSeq" id="WP_096052286.1">
    <property type="nucleotide sequence ID" value="NZ_CP023315.3"/>
</dbReference>
<keyword evidence="1 4" id="KW-0489">Methyltransferase</keyword>